<evidence type="ECO:0000256" key="7">
    <source>
        <dbReference type="ARBA" id="ARBA00023136"/>
    </source>
</evidence>
<sequence>MDLEARRQQLLTRMNALKQQEQALESIMAANEKEQTEAINIFKGELNAALSSLTNVPANFAVASKKIDAVFSLASDLSNRIKEVDTAISRCTETANHIKHFADLRECLSTIDKYLEDKNLDKCCESIHRLIQIPESLLTPEDSIKIEKSRKTTLQLLKEEFEKSDDPVKVFNYFTQIDAHDEGIIQFANVQHQKILDEINDDRMHLHQLPPASSTDDSRAPHVEVYVKLLNSISSHILSSLLPLSDAGQFSVFIRILLEKVDGRIEEIITMYSEYRKLAELECQQASEMKLTVIDLVNDEISIFAHQFALFEKFLGQKISKGIDSPYFKNYRFSFPTALKTGLPRNTASVRSIQEILAQYSVLTQNYILVVTSKLLKTVSLMEGTNEVTDAIDDLFFVFQRTLNRSITTHSASTTCTLFNVITGIIRDNLMISIRSQKKLKPNDVNGKYGIQINAFEVVSVYLKKLTELIETTITKQFSSDDLMAIQSGLQDLKTCGSQLDDELSNQFNEMTKILTYPTLKLCDPFNTTVWMGQISVELETKLQKDFKTLFLVFSDYKKGLNAPNFATLMRRLASIFVQKLESIFMLKQFDSSGAILMARMIKWASKYFGNPPCFKRLLDMSRVLTLSSPEQLRNCWGSRATDENPIQFDINELKKIVKLRTDWHDYELGFLFE</sequence>
<evidence type="ECO:0000256" key="2">
    <source>
        <dbReference type="ARBA" id="ARBA00009215"/>
    </source>
</evidence>
<keyword evidence="6" id="KW-0333">Golgi apparatus</keyword>
<keyword evidence="12" id="KW-1185">Reference proteome</keyword>
<evidence type="ECO:0000313" key="11">
    <source>
        <dbReference type="EMBL" id="KAK8894466.1"/>
    </source>
</evidence>
<proteinExistence type="inferred from homology"/>
<name>A0ABR2KUM2_9EUKA</name>
<dbReference type="Pfam" id="PF20663">
    <property type="entry name" value="COG4_N"/>
    <property type="match status" value="1"/>
</dbReference>
<evidence type="ECO:0000256" key="5">
    <source>
        <dbReference type="ARBA" id="ARBA00022927"/>
    </source>
</evidence>
<dbReference type="Proteomes" id="UP001470230">
    <property type="component" value="Unassembled WGS sequence"/>
</dbReference>
<dbReference type="InterPro" id="IPR013167">
    <property type="entry name" value="COG4_M"/>
</dbReference>
<keyword evidence="5" id="KW-0653">Protein transport</keyword>
<reference evidence="11 12" key="1">
    <citation type="submission" date="2024-04" db="EMBL/GenBank/DDBJ databases">
        <title>Tritrichomonas musculus Genome.</title>
        <authorList>
            <person name="Alves-Ferreira E."/>
            <person name="Grigg M."/>
            <person name="Lorenzi H."/>
            <person name="Galac M."/>
        </authorList>
    </citation>
    <scope>NUCLEOTIDE SEQUENCE [LARGE SCALE GENOMIC DNA]</scope>
    <source>
        <strain evidence="11 12">EAF2021</strain>
    </source>
</reference>
<dbReference type="PANTHER" id="PTHR24016:SF0">
    <property type="entry name" value="CONSERVED OLIGOMERIC GOLGI COMPLEX SUBUNIT 4"/>
    <property type="match status" value="1"/>
</dbReference>
<evidence type="ECO:0000259" key="10">
    <source>
        <dbReference type="SMART" id="SM00762"/>
    </source>
</evidence>
<dbReference type="InterPro" id="IPR048680">
    <property type="entry name" value="COG4_N"/>
</dbReference>
<keyword evidence="7" id="KW-0472">Membrane</keyword>
<evidence type="ECO:0000256" key="1">
    <source>
        <dbReference type="ARBA" id="ARBA00004395"/>
    </source>
</evidence>
<dbReference type="InterPro" id="IPR048682">
    <property type="entry name" value="COG4"/>
</dbReference>
<comment type="caution">
    <text evidence="11">The sequence shown here is derived from an EMBL/GenBank/DDBJ whole genome shotgun (WGS) entry which is preliminary data.</text>
</comment>
<dbReference type="Pfam" id="PF08318">
    <property type="entry name" value="COG4_m"/>
    <property type="match status" value="1"/>
</dbReference>
<keyword evidence="4" id="KW-0813">Transport</keyword>
<comment type="similarity">
    <text evidence="2">Belongs to the COG4 family.</text>
</comment>
<dbReference type="Gene3D" id="1.20.58.1970">
    <property type="match status" value="1"/>
</dbReference>
<evidence type="ECO:0000256" key="9">
    <source>
        <dbReference type="SAM" id="Coils"/>
    </source>
</evidence>
<dbReference type="EMBL" id="JAPFFF010000003">
    <property type="protein sequence ID" value="KAK8894466.1"/>
    <property type="molecule type" value="Genomic_DNA"/>
</dbReference>
<protein>
    <recommendedName>
        <fullName evidence="3">Conserved oligomeric Golgi complex subunit 4</fullName>
    </recommendedName>
    <alternativeName>
        <fullName evidence="8">Component of oligomeric Golgi complex 4</fullName>
    </alternativeName>
</protein>
<evidence type="ECO:0000256" key="8">
    <source>
        <dbReference type="ARBA" id="ARBA00031340"/>
    </source>
</evidence>
<feature type="domain" description="COG4 transport protein middle alpha-helical bundle" evidence="10">
    <location>
        <begin position="146"/>
        <end position="441"/>
    </location>
</feature>
<organism evidence="11 12">
    <name type="scientific">Tritrichomonas musculus</name>
    <dbReference type="NCBI Taxonomy" id="1915356"/>
    <lineage>
        <taxon>Eukaryota</taxon>
        <taxon>Metamonada</taxon>
        <taxon>Parabasalia</taxon>
        <taxon>Tritrichomonadida</taxon>
        <taxon>Tritrichomonadidae</taxon>
        <taxon>Tritrichomonas</taxon>
    </lineage>
</organism>
<evidence type="ECO:0000256" key="6">
    <source>
        <dbReference type="ARBA" id="ARBA00023034"/>
    </source>
</evidence>
<comment type="subcellular location">
    <subcellularLocation>
        <location evidence="1">Golgi apparatus membrane</location>
        <topology evidence="1">Peripheral membrane protein</topology>
    </subcellularLocation>
</comment>
<keyword evidence="9" id="KW-0175">Coiled coil</keyword>
<evidence type="ECO:0000313" key="12">
    <source>
        <dbReference type="Proteomes" id="UP001470230"/>
    </source>
</evidence>
<dbReference type="PANTHER" id="PTHR24016">
    <property type="entry name" value="CONSERVED OLIGOMERIC GOLGI COMPLEX SUBUNIT 4"/>
    <property type="match status" value="1"/>
</dbReference>
<accession>A0ABR2KUM2</accession>
<dbReference type="SMART" id="SM00762">
    <property type="entry name" value="Cog4"/>
    <property type="match status" value="1"/>
</dbReference>
<feature type="coiled-coil region" evidence="9">
    <location>
        <begin position="7"/>
        <end position="37"/>
    </location>
</feature>
<gene>
    <name evidence="11" type="ORF">M9Y10_022900</name>
</gene>
<evidence type="ECO:0000256" key="4">
    <source>
        <dbReference type="ARBA" id="ARBA00022448"/>
    </source>
</evidence>
<evidence type="ECO:0000256" key="3">
    <source>
        <dbReference type="ARBA" id="ARBA00020975"/>
    </source>
</evidence>